<dbReference type="InterPro" id="IPR011701">
    <property type="entry name" value="MFS"/>
</dbReference>
<reference evidence="7" key="1">
    <citation type="submission" date="2008-12" db="EMBL/GenBank/DDBJ databases">
        <title>Complete sequence of Chloroflexus aggregans DSM 9485.</title>
        <authorList>
            <consortium name="US DOE Joint Genome Institute"/>
            <person name="Lucas S."/>
            <person name="Copeland A."/>
            <person name="Lapidus A."/>
            <person name="Glavina del Rio T."/>
            <person name="Dalin E."/>
            <person name="Tice H."/>
            <person name="Pitluck S."/>
            <person name="Foster B."/>
            <person name="Larimer F."/>
            <person name="Land M."/>
            <person name="Hauser L."/>
            <person name="Kyrpides N."/>
            <person name="Mikhailova N."/>
            <person name="Bryant D."/>
            <person name="Richardson P."/>
        </authorList>
    </citation>
    <scope>NUCLEOTIDE SEQUENCE</scope>
    <source>
        <strain evidence="7">DSM 9485</strain>
    </source>
</reference>
<dbReference type="STRING" id="326427.Cagg_1320"/>
<dbReference type="eggNOG" id="COG2814">
    <property type="taxonomic scope" value="Bacteria"/>
</dbReference>
<feature type="transmembrane region" description="Helical" evidence="5">
    <location>
        <begin position="199"/>
        <end position="221"/>
    </location>
</feature>
<dbReference type="InterPro" id="IPR036259">
    <property type="entry name" value="MFS_trans_sf"/>
</dbReference>
<dbReference type="GO" id="GO:0005886">
    <property type="term" value="C:plasma membrane"/>
    <property type="evidence" value="ECO:0007669"/>
    <property type="project" value="UniProtKB-SubCell"/>
</dbReference>
<dbReference type="PROSITE" id="PS50850">
    <property type="entry name" value="MFS"/>
    <property type="match status" value="1"/>
</dbReference>
<feature type="transmembrane region" description="Helical" evidence="5">
    <location>
        <begin position="297"/>
        <end position="317"/>
    </location>
</feature>
<name>B8G8G5_CHLAD</name>
<feature type="transmembrane region" description="Helical" evidence="5">
    <location>
        <begin position="97"/>
        <end position="122"/>
    </location>
</feature>
<evidence type="ECO:0000256" key="4">
    <source>
        <dbReference type="ARBA" id="ARBA00023136"/>
    </source>
</evidence>
<keyword evidence="3 5" id="KW-1133">Transmembrane helix</keyword>
<dbReference type="InterPro" id="IPR020846">
    <property type="entry name" value="MFS_dom"/>
</dbReference>
<dbReference type="CDD" id="cd17478">
    <property type="entry name" value="MFS_FsR"/>
    <property type="match status" value="1"/>
</dbReference>
<evidence type="ECO:0000313" key="7">
    <source>
        <dbReference type="EMBL" id="ACL24227.1"/>
    </source>
</evidence>
<dbReference type="HOGENOM" id="CLU_040537_1_1_0"/>
<evidence type="ECO:0000259" key="6">
    <source>
        <dbReference type="PROSITE" id="PS50850"/>
    </source>
</evidence>
<accession>B8G8G5</accession>
<feature type="transmembrane region" description="Helical" evidence="5">
    <location>
        <begin position="7"/>
        <end position="30"/>
    </location>
</feature>
<gene>
    <name evidence="7" type="ordered locus">Cagg_1320</name>
</gene>
<feature type="transmembrane region" description="Helical" evidence="5">
    <location>
        <begin position="71"/>
        <end position="91"/>
    </location>
</feature>
<keyword evidence="2 5" id="KW-0812">Transmembrane</keyword>
<sequence length="397" mass="40657">MLRNRVFTAVVSGHFMVDVLNSVGAVLLAVLAGPLGLSNQQIGLALTVYTLLGALSQPLFGWIADRLPGRTLQLAALGVAWMALCYTGVALAPNWTVLLPCFLLAALGSGLFHPIGTAGAAAAVPDKPASATAIFFFGGQAGLAVGPVLAGFVLTAAGTPGIIPIAVTAIIPATILLLAQQTVRSRRTSRAPAPATPQVWTALAIAVLIAFLALVVVRSSIQAVYQSFLPKLFSDRGWEPTVYGALAGTFMASAAVGNVLNGWMADRFGMRAATVWPLILSVPAGLACFLVTPLWVIFIACGLAGMLVGGQHSILVVHAQRILPVKQGLASGLILGFTFATGAFGTWLSGLLADIVGLETVMIGVTLLGLPAAALALTLPGRVHPAMVPAAVPAQGD</sequence>
<dbReference type="OrthoDB" id="9770492at2"/>
<dbReference type="EMBL" id="CP001337">
    <property type="protein sequence ID" value="ACL24227.1"/>
    <property type="molecule type" value="Genomic_DNA"/>
</dbReference>
<feature type="transmembrane region" description="Helical" evidence="5">
    <location>
        <begin position="329"/>
        <end position="349"/>
    </location>
</feature>
<protein>
    <submittedName>
        <fullName evidence="7">Major facilitator superfamily MFS_1</fullName>
    </submittedName>
</protein>
<feature type="domain" description="Major facilitator superfamily (MFS) profile" evidence="6">
    <location>
        <begin position="6"/>
        <end position="384"/>
    </location>
</feature>
<dbReference type="RefSeq" id="WP_012616591.1">
    <property type="nucleotide sequence ID" value="NC_011831.1"/>
</dbReference>
<proteinExistence type="predicted"/>
<evidence type="ECO:0000256" key="3">
    <source>
        <dbReference type="ARBA" id="ARBA00022989"/>
    </source>
</evidence>
<keyword evidence="8" id="KW-1185">Reference proteome</keyword>
<feature type="transmembrane region" description="Helical" evidence="5">
    <location>
        <begin position="272"/>
        <end position="291"/>
    </location>
</feature>
<evidence type="ECO:0000313" key="8">
    <source>
        <dbReference type="Proteomes" id="UP000002508"/>
    </source>
</evidence>
<dbReference type="KEGG" id="cag:Cagg_1320"/>
<feature type="transmembrane region" description="Helical" evidence="5">
    <location>
        <begin position="161"/>
        <end position="179"/>
    </location>
</feature>
<evidence type="ECO:0000256" key="1">
    <source>
        <dbReference type="ARBA" id="ARBA00004651"/>
    </source>
</evidence>
<dbReference type="PANTHER" id="PTHR43129:SF1">
    <property type="entry name" value="FOSMIDOMYCIN RESISTANCE PROTEIN"/>
    <property type="match status" value="1"/>
</dbReference>
<feature type="transmembrane region" description="Helical" evidence="5">
    <location>
        <begin position="42"/>
        <end position="64"/>
    </location>
</feature>
<evidence type="ECO:0000256" key="5">
    <source>
        <dbReference type="SAM" id="Phobius"/>
    </source>
</evidence>
<feature type="transmembrane region" description="Helical" evidence="5">
    <location>
        <begin position="241"/>
        <end position="260"/>
    </location>
</feature>
<evidence type="ECO:0000256" key="2">
    <source>
        <dbReference type="ARBA" id="ARBA00022692"/>
    </source>
</evidence>
<keyword evidence="4 5" id="KW-0472">Membrane</keyword>
<organism evidence="7 8">
    <name type="scientific">Chloroflexus aggregans (strain MD-66 / DSM 9485)</name>
    <dbReference type="NCBI Taxonomy" id="326427"/>
    <lineage>
        <taxon>Bacteria</taxon>
        <taxon>Bacillati</taxon>
        <taxon>Chloroflexota</taxon>
        <taxon>Chloroflexia</taxon>
        <taxon>Chloroflexales</taxon>
        <taxon>Chloroflexineae</taxon>
        <taxon>Chloroflexaceae</taxon>
        <taxon>Chloroflexus</taxon>
    </lineage>
</organism>
<dbReference type="Gene3D" id="1.20.1250.20">
    <property type="entry name" value="MFS general substrate transporter like domains"/>
    <property type="match status" value="2"/>
</dbReference>
<dbReference type="PANTHER" id="PTHR43129">
    <property type="entry name" value="FOSMIDOMYCIN RESISTANCE PROTEIN"/>
    <property type="match status" value="1"/>
</dbReference>
<comment type="subcellular location">
    <subcellularLocation>
        <location evidence="1">Cell membrane</location>
        <topology evidence="1">Multi-pass membrane protein</topology>
    </subcellularLocation>
</comment>
<dbReference type="GO" id="GO:0022857">
    <property type="term" value="F:transmembrane transporter activity"/>
    <property type="evidence" value="ECO:0007669"/>
    <property type="project" value="InterPro"/>
</dbReference>
<feature type="transmembrane region" description="Helical" evidence="5">
    <location>
        <begin position="355"/>
        <end position="377"/>
    </location>
</feature>
<dbReference type="SUPFAM" id="SSF103473">
    <property type="entry name" value="MFS general substrate transporter"/>
    <property type="match status" value="1"/>
</dbReference>
<feature type="transmembrane region" description="Helical" evidence="5">
    <location>
        <begin position="134"/>
        <end position="155"/>
    </location>
</feature>
<dbReference type="AlphaFoldDB" id="B8G8G5"/>
<dbReference type="Pfam" id="PF07690">
    <property type="entry name" value="MFS_1"/>
    <property type="match status" value="2"/>
</dbReference>
<dbReference type="Proteomes" id="UP000002508">
    <property type="component" value="Chromosome"/>
</dbReference>